<reference evidence="2 3" key="1">
    <citation type="submission" date="2019-06" db="EMBL/GenBank/DDBJ databases">
        <title>Genome Sequence of the Brown Rot Fungal Pathogen Monilinia laxa.</title>
        <authorList>
            <person name="De Miccolis Angelini R.M."/>
            <person name="Landi L."/>
            <person name="Abate D."/>
            <person name="Pollastro S."/>
            <person name="Romanazzi G."/>
            <person name="Faretra F."/>
        </authorList>
    </citation>
    <scope>NUCLEOTIDE SEQUENCE [LARGE SCALE GENOMIC DNA]</scope>
    <source>
        <strain evidence="2 3">Mlax316</strain>
    </source>
</reference>
<name>A0A5N6K5X2_MONLA</name>
<protein>
    <submittedName>
        <fullName evidence="2">Uncharacterized protein</fullName>
    </submittedName>
</protein>
<feature type="transmembrane region" description="Helical" evidence="1">
    <location>
        <begin position="7"/>
        <end position="30"/>
    </location>
</feature>
<evidence type="ECO:0000256" key="1">
    <source>
        <dbReference type="SAM" id="Phobius"/>
    </source>
</evidence>
<dbReference type="AlphaFoldDB" id="A0A5N6K5X2"/>
<proteinExistence type="predicted"/>
<gene>
    <name evidence="2" type="ORF">EYC80_001740</name>
</gene>
<organism evidence="2 3">
    <name type="scientific">Monilinia laxa</name>
    <name type="common">Brown rot fungus</name>
    <name type="synonym">Sclerotinia laxa</name>
    <dbReference type="NCBI Taxonomy" id="61186"/>
    <lineage>
        <taxon>Eukaryota</taxon>
        <taxon>Fungi</taxon>
        <taxon>Dikarya</taxon>
        <taxon>Ascomycota</taxon>
        <taxon>Pezizomycotina</taxon>
        <taxon>Leotiomycetes</taxon>
        <taxon>Helotiales</taxon>
        <taxon>Sclerotiniaceae</taxon>
        <taxon>Monilinia</taxon>
    </lineage>
</organism>
<evidence type="ECO:0000313" key="3">
    <source>
        <dbReference type="Proteomes" id="UP000326757"/>
    </source>
</evidence>
<keyword evidence="3" id="KW-1185">Reference proteome</keyword>
<evidence type="ECO:0000313" key="2">
    <source>
        <dbReference type="EMBL" id="KAB8297963.1"/>
    </source>
</evidence>
<keyword evidence="1" id="KW-1133">Transmembrane helix</keyword>
<keyword evidence="1" id="KW-0812">Transmembrane</keyword>
<accession>A0A5N6K5X2</accession>
<keyword evidence="1" id="KW-0472">Membrane</keyword>
<dbReference type="EMBL" id="VIGI01000007">
    <property type="protein sequence ID" value="KAB8297963.1"/>
    <property type="molecule type" value="Genomic_DNA"/>
</dbReference>
<dbReference type="Proteomes" id="UP000326757">
    <property type="component" value="Unassembled WGS sequence"/>
</dbReference>
<comment type="caution">
    <text evidence="2">The sequence shown here is derived from an EMBL/GenBank/DDBJ whole genome shotgun (WGS) entry which is preliminary data.</text>
</comment>
<sequence>MENLHTCIISFQFSVYILVLGFSIWCIRAMAYDSEGLVDEWDESTPSPFLADRFFNLLSWWIVRYYNDLGDRNLIPRLYC</sequence>